<feature type="transmembrane region" description="Helical" evidence="12">
    <location>
        <begin position="387"/>
        <end position="408"/>
    </location>
</feature>
<dbReference type="GO" id="GO:0046872">
    <property type="term" value="F:metal ion binding"/>
    <property type="evidence" value="ECO:0007669"/>
    <property type="project" value="UniProtKB-KW"/>
</dbReference>
<evidence type="ECO:0000256" key="11">
    <source>
        <dbReference type="SAM" id="MobiDB-lite"/>
    </source>
</evidence>
<evidence type="ECO:0000256" key="6">
    <source>
        <dbReference type="ARBA" id="ARBA00022840"/>
    </source>
</evidence>
<feature type="compositionally biased region" description="Polar residues" evidence="11">
    <location>
        <begin position="1192"/>
        <end position="1206"/>
    </location>
</feature>
<feature type="domain" description="P-type ATPase A" evidence="13">
    <location>
        <begin position="230"/>
        <end position="333"/>
    </location>
</feature>
<dbReference type="SFLD" id="SFLDG00002">
    <property type="entry name" value="C1.7:_P-type_atpase_like"/>
    <property type="match status" value="1"/>
</dbReference>
<evidence type="ECO:0000256" key="9">
    <source>
        <dbReference type="ARBA" id="ARBA00022989"/>
    </source>
</evidence>
<dbReference type="NCBIfam" id="TIGR01494">
    <property type="entry name" value="ATPase_P-type"/>
    <property type="match status" value="2"/>
</dbReference>
<keyword evidence="16" id="KW-1185">Reference proteome</keyword>
<evidence type="ECO:0000256" key="8">
    <source>
        <dbReference type="ARBA" id="ARBA00022967"/>
    </source>
</evidence>
<dbReference type="Pfam" id="PF00122">
    <property type="entry name" value="E1-E2_ATPase"/>
    <property type="match status" value="1"/>
</dbReference>
<feature type="compositionally biased region" description="Low complexity" evidence="11">
    <location>
        <begin position="1221"/>
        <end position="1247"/>
    </location>
</feature>
<dbReference type="SFLD" id="SFLDF00027">
    <property type="entry name" value="p-type_atpase"/>
    <property type="match status" value="1"/>
</dbReference>
<keyword evidence="5" id="KW-0547">Nucleotide-binding</keyword>
<dbReference type="GO" id="GO:0140358">
    <property type="term" value="F:P-type transmembrane transporter activity"/>
    <property type="evidence" value="ECO:0007669"/>
    <property type="project" value="InterPro"/>
</dbReference>
<reference evidence="15" key="1">
    <citation type="submission" date="2021-01" db="EMBL/GenBank/DDBJ databases">
        <authorList>
            <consortium name="Genoscope - CEA"/>
            <person name="William W."/>
        </authorList>
    </citation>
    <scope>NUCLEOTIDE SEQUENCE</scope>
</reference>
<feature type="transmembrane region" description="Helical" evidence="12">
    <location>
        <begin position="1048"/>
        <end position="1071"/>
    </location>
</feature>
<evidence type="ECO:0000259" key="14">
    <source>
        <dbReference type="Pfam" id="PF00768"/>
    </source>
</evidence>
<dbReference type="GO" id="GO:0005524">
    <property type="term" value="F:ATP binding"/>
    <property type="evidence" value="ECO:0007669"/>
    <property type="project" value="UniProtKB-KW"/>
</dbReference>
<feature type="transmembrane region" description="Helical" evidence="12">
    <location>
        <begin position="926"/>
        <end position="949"/>
    </location>
</feature>
<keyword evidence="2" id="KW-0597">Phosphoprotein</keyword>
<dbReference type="PANTHER" id="PTHR45630:SF8">
    <property type="entry name" value="CATION-TRANSPORTING ATPASE"/>
    <property type="match status" value="1"/>
</dbReference>
<dbReference type="GO" id="GO:0006508">
    <property type="term" value="P:proteolysis"/>
    <property type="evidence" value="ECO:0007669"/>
    <property type="project" value="InterPro"/>
</dbReference>
<proteinExistence type="predicted"/>
<dbReference type="SFLD" id="SFLDS00003">
    <property type="entry name" value="Haloacid_Dehalogenase"/>
    <property type="match status" value="1"/>
</dbReference>
<comment type="caution">
    <text evidence="15">The sequence shown here is derived from an EMBL/GenBank/DDBJ whole genome shotgun (WGS) entry which is preliminary data.</text>
</comment>
<dbReference type="EMBL" id="CAJJDN010000035">
    <property type="protein sequence ID" value="CAD8076784.1"/>
    <property type="molecule type" value="Genomic_DNA"/>
</dbReference>
<gene>
    <name evidence="15" type="ORF">PSON_ATCC_30995.1.T0350167</name>
</gene>
<dbReference type="Pfam" id="PF00768">
    <property type="entry name" value="Peptidase_S11"/>
    <property type="match status" value="1"/>
</dbReference>
<comment type="subcellular location">
    <subcellularLocation>
        <location evidence="1">Membrane</location>
        <topology evidence="1">Multi-pass membrane protein</topology>
    </subcellularLocation>
</comment>
<dbReference type="GO" id="GO:0019829">
    <property type="term" value="F:ATPase-coupled monoatomic cation transmembrane transporter activity"/>
    <property type="evidence" value="ECO:0007669"/>
    <property type="project" value="TreeGrafter"/>
</dbReference>
<evidence type="ECO:0000313" key="16">
    <source>
        <dbReference type="Proteomes" id="UP000692954"/>
    </source>
</evidence>
<feature type="transmembrane region" description="Helical" evidence="12">
    <location>
        <begin position="179"/>
        <end position="201"/>
    </location>
</feature>
<evidence type="ECO:0000256" key="4">
    <source>
        <dbReference type="ARBA" id="ARBA00022723"/>
    </source>
</evidence>
<keyword evidence="6" id="KW-0067">ATP-binding</keyword>
<evidence type="ECO:0008006" key="17">
    <source>
        <dbReference type="Google" id="ProtNLM"/>
    </source>
</evidence>
<dbReference type="GO" id="GO:0016887">
    <property type="term" value="F:ATP hydrolysis activity"/>
    <property type="evidence" value="ECO:0007669"/>
    <property type="project" value="InterPro"/>
</dbReference>
<accession>A0A8S1MPE3</accession>
<organism evidence="15 16">
    <name type="scientific">Paramecium sonneborni</name>
    <dbReference type="NCBI Taxonomy" id="65129"/>
    <lineage>
        <taxon>Eukaryota</taxon>
        <taxon>Sar</taxon>
        <taxon>Alveolata</taxon>
        <taxon>Ciliophora</taxon>
        <taxon>Intramacronucleata</taxon>
        <taxon>Oligohymenophorea</taxon>
        <taxon>Peniculida</taxon>
        <taxon>Parameciidae</taxon>
        <taxon>Paramecium</taxon>
    </lineage>
</organism>
<dbReference type="InterPro" id="IPR001757">
    <property type="entry name" value="P_typ_ATPase"/>
</dbReference>
<dbReference type="PROSITE" id="PS00154">
    <property type="entry name" value="ATPASE_E1_E2"/>
    <property type="match status" value="1"/>
</dbReference>
<evidence type="ECO:0000256" key="12">
    <source>
        <dbReference type="SAM" id="Phobius"/>
    </source>
</evidence>
<dbReference type="GO" id="GO:0009002">
    <property type="term" value="F:serine-type D-Ala-D-Ala carboxypeptidase activity"/>
    <property type="evidence" value="ECO:0007669"/>
    <property type="project" value="InterPro"/>
</dbReference>
<evidence type="ECO:0000256" key="10">
    <source>
        <dbReference type="ARBA" id="ARBA00023136"/>
    </source>
</evidence>
<dbReference type="GO" id="GO:0016020">
    <property type="term" value="C:membrane"/>
    <property type="evidence" value="ECO:0007669"/>
    <property type="project" value="UniProtKB-SubCell"/>
</dbReference>
<keyword evidence="4" id="KW-0479">Metal-binding</keyword>
<dbReference type="InterPro" id="IPR006544">
    <property type="entry name" value="P-type_TPase_V"/>
</dbReference>
<feature type="transmembrane region" description="Helical" evidence="12">
    <location>
        <begin position="27"/>
        <end position="48"/>
    </location>
</feature>
<evidence type="ECO:0000256" key="7">
    <source>
        <dbReference type="ARBA" id="ARBA00022842"/>
    </source>
</evidence>
<sequence>MIKNSDLEGDLMIVKIIPLRIVGSRKIIGSILSILTLFIFSLICRWFINIKLLFYYKEEKEIFYATHLLIINLHGEKEIHKVKRNSNSNSIYFKYRHIEYYFEDNKFHPLDTGYVDKDINTQNVNSLSEGKVFELNKKFGNCEVVVPIPSITSFFENELTSPLYFTQYTSITVFMLEGFYQLAILQPIIALFTSLINYIILRRAMQQLKKKAENHQQITVFRQNISGKVECKTINSIELVPGDIVQIFCNQILPCDCLILRGEVLVDEQSLTGESIPVQKEQIKKEYLINFNYQTYKKSILFDGTKVLDIKNTVKVLVLRTGYLSYKGQIFRNALYPKPPKIIFFIDAVKFLVIIAVLIIALYFGLLWKMVLLDYDPTLIALRLGDAIVWILPPNLVTVVNLTMTATLSRLKLKKILGTQPDKTLEASQTEVICFDKTGTLTTNEIKVKYVFDEMNNKIISISDKKMMQILMSSCHQCYLLDNQLIGDTLEIAMINYSNLMILQDNECKFKVIINENGLNEEITLKVIKIFEFSSDLQRMGVIAMSDQIIREDKQNKEADQEDINIQNQYYYFSKGSAEKISQLCVSVPEGFKDLITQESLKGMRIISTGYKRIDFQDIVKPQIELEQYLNYSGSIIFENELKNDTRQTVEELQKAQQKLKIISGDHILSCINCGIESGIIEFQKFTILIDFDVEQNDLILEELNNNQIKELEGKSINQSSYELLQSLLPSSLYVNSIYATKTSQNYQWAMSGQAFEYLRDKKIMFELIQLCQIFGRMSPTQKSEVVKILQEQKLHVCMIGDGSNDCHALKQSNIGISFQQCDAALTASFVNTNDSIHCICEVLLQSKATSCNVMEIFKYYMIINVSKYVSAQLMMYQMQNFNNEELLYLNYLSNIPIVALQTLTPASSKLTKDKINTSMISLSNFIPILIILIFSGLNMLGSYLILYYQEWYVPYDNNENETRYFFYGDMNTQQFINMNIYFLLSFYSINTYGPFKIAFWKQFHLNIPILVFLILGILIQFVTMKSIDQYLGLTEIKLNGQYEMNQFYFNITISIVISMDQIIYILIMIINKTQSNLNNINFNDIIIPIKSQHPSRRIQVLENGKAMQLLKSYQKIPQIITEFHSPIIVNSIKIRKDSNYSLQQSQQLIEKESKSIKIDSEIMTSKFKQINPQSSLPQIPLSTMNTQTKLNDLTRSNNMVQSPKNSDTKRSLVRSQFKTNSNNQKQNLINNSTTTGSSKESSQNQSNQQYQICAKNIIYSYCGKPRKRKVNVSAKSFIVYDCIENKIVSQRKSNKRMEIASLTKIMTFYITMVILEQLNLNFKDIRVKVTKKASETIGTTAELKYNDILTIQDLLYGLMLPSGNDAATLIAQAIGTIILFNQQEKHLDCRLIDIEQMSAEGHYYNVELKTHQCPIEIFISKMNHYSNLIGQQNSQFACVHGLANEDNVFVLLTVVFQLL</sequence>
<dbReference type="Proteomes" id="UP000692954">
    <property type="component" value="Unassembled WGS sequence"/>
</dbReference>
<evidence type="ECO:0000313" key="15">
    <source>
        <dbReference type="EMBL" id="CAD8076784.1"/>
    </source>
</evidence>
<keyword evidence="8" id="KW-1278">Translocase</keyword>
<evidence type="ECO:0000259" key="13">
    <source>
        <dbReference type="Pfam" id="PF00122"/>
    </source>
</evidence>
<feature type="transmembrane region" description="Helical" evidence="12">
    <location>
        <begin position="1006"/>
        <end position="1028"/>
    </location>
</feature>
<dbReference type="PANTHER" id="PTHR45630">
    <property type="entry name" value="CATION-TRANSPORTING ATPASE-RELATED"/>
    <property type="match status" value="1"/>
</dbReference>
<keyword evidence="3 12" id="KW-0812">Transmembrane</keyword>
<evidence type="ECO:0000256" key="5">
    <source>
        <dbReference type="ARBA" id="ARBA00022741"/>
    </source>
</evidence>
<evidence type="ECO:0000256" key="1">
    <source>
        <dbReference type="ARBA" id="ARBA00004141"/>
    </source>
</evidence>
<feature type="domain" description="Peptidase S11 D-alanyl-D-alanine carboxypeptidase A N-terminal" evidence="14">
    <location>
        <begin position="1270"/>
        <end position="1375"/>
    </location>
</feature>
<feature type="region of interest" description="Disordered" evidence="11">
    <location>
        <begin position="1192"/>
        <end position="1247"/>
    </location>
</feature>
<dbReference type="InterPro" id="IPR044492">
    <property type="entry name" value="P_typ_ATPase_HD_dom"/>
</dbReference>
<keyword evidence="10 12" id="KW-0472">Membrane</keyword>
<keyword evidence="7" id="KW-0460">Magnesium</keyword>
<evidence type="ECO:0000256" key="3">
    <source>
        <dbReference type="ARBA" id="ARBA00022692"/>
    </source>
</evidence>
<name>A0A8S1MPE3_9CILI</name>
<dbReference type="OrthoDB" id="292552at2759"/>
<dbReference type="InterPro" id="IPR059000">
    <property type="entry name" value="ATPase_P-type_domA"/>
</dbReference>
<protein>
    <recommendedName>
        <fullName evidence="17">Cation-transporting ATPase</fullName>
    </recommendedName>
</protein>
<keyword evidence="9 12" id="KW-1133">Transmembrane helix</keyword>
<dbReference type="InterPro" id="IPR018303">
    <property type="entry name" value="ATPase_P-typ_P_site"/>
</dbReference>
<feature type="transmembrane region" description="Helical" evidence="12">
    <location>
        <begin position="342"/>
        <end position="367"/>
    </location>
</feature>
<evidence type="ECO:0000256" key="2">
    <source>
        <dbReference type="ARBA" id="ARBA00022553"/>
    </source>
</evidence>
<dbReference type="InterPro" id="IPR001967">
    <property type="entry name" value="Peptidase_S11_N"/>
</dbReference>
<feature type="transmembrane region" description="Helical" evidence="12">
    <location>
        <begin position="976"/>
        <end position="994"/>
    </location>
</feature>